<protein>
    <recommendedName>
        <fullName evidence="3">SRPBCC family protein</fullName>
    </recommendedName>
</protein>
<dbReference type="SUPFAM" id="SSF55961">
    <property type="entry name" value="Bet v1-like"/>
    <property type="match status" value="1"/>
</dbReference>
<evidence type="ECO:0000313" key="1">
    <source>
        <dbReference type="EMBL" id="SFN29850.1"/>
    </source>
</evidence>
<dbReference type="EMBL" id="FOVL01000001">
    <property type="protein sequence ID" value="SFN29850.1"/>
    <property type="molecule type" value="Genomic_DNA"/>
</dbReference>
<sequence length="130" mass="14919">MHLESKKVTTGKNQQETFDFLTNVKNYEQLMPESTEKFEVKAEDRFLFGLKGMPEIQLEIKETKEPELVVLGSTSDKFNFSLNIHIEDAAEQQSEVFMEFDGKFNAMMAMMVKGPLQKFINTLSENAAKL</sequence>
<organism evidence="1 2">
    <name type="scientific">Salegentibacter flavus</name>
    <dbReference type="NCBI Taxonomy" id="287099"/>
    <lineage>
        <taxon>Bacteria</taxon>
        <taxon>Pseudomonadati</taxon>
        <taxon>Bacteroidota</taxon>
        <taxon>Flavobacteriia</taxon>
        <taxon>Flavobacteriales</taxon>
        <taxon>Flavobacteriaceae</taxon>
        <taxon>Salegentibacter</taxon>
    </lineage>
</organism>
<gene>
    <name evidence="1" type="ORF">SAMN05660413_00386</name>
</gene>
<dbReference type="AlphaFoldDB" id="A0A1I4XX51"/>
<dbReference type="STRING" id="287099.SAMN05660413_00386"/>
<dbReference type="InterPro" id="IPR023393">
    <property type="entry name" value="START-like_dom_sf"/>
</dbReference>
<name>A0A1I4XX51_9FLAO</name>
<dbReference type="Proteomes" id="UP000199153">
    <property type="component" value="Unassembled WGS sequence"/>
</dbReference>
<dbReference type="Gene3D" id="3.30.530.20">
    <property type="match status" value="1"/>
</dbReference>
<dbReference type="OrthoDB" id="1011799at2"/>
<proteinExistence type="predicted"/>
<dbReference type="RefSeq" id="WP_093405151.1">
    <property type="nucleotide sequence ID" value="NZ_FOVL01000001.1"/>
</dbReference>
<evidence type="ECO:0000313" key="2">
    <source>
        <dbReference type="Proteomes" id="UP000199153"/>
    </source>
</evidence>
<reference evidence="1 2" key="1">
    <citation type="submission" date="2016-10" db="EMBL/GenBank/DDBJ databases">
        <authorList>
            <person name="de Groot N.N."/>
        </authorList>
    </citation>
    <scope>NUCLEOTIDE SEQUENCE [LARGE SCALE GENOMIC DNA]</scope>
    <source>
        <strain evidence="1 2">DSM 17794</strain>
    </source>
</reference>
<keyword evidence="2" id="KW-1185">Reference proteome</keyword>
<accession>A0A1I4XX51</accession>
<evidence type="ECO:0008006" key="3">
    <source>
        <dbReference type="Google" id="ProtNLM"/>
    </source>
</evidence>